<dbReference type="Proteomes" id="UP000654075">
    <property type="component" value="Unassembled WGS sequence"/>
</dbReference>
<protein>
    <submittedName>
        <fullName evidence="3">Uncharacterized protein</fullName>
    </submittedName>
</protein>
<name>A0A813D624_POLGL</name>
<evidence type="ECO:0000256" key="2">
    <source>
        <dbReference type="SAM" id="MobiDB-lite"/>
    </source>
</evidence>
<evidence type="ECO:0000313" key="4">
    <source>
        <dbReference type="Proteomes" id="UP000654075"/>
    </source>
</evidence>
<keyword evidence="1" id="KW-0175">Coiled coil</keyword>
<dbReference type="EMBL" id="CAJNNV010000011">
    <property type="protein sequence ID" value="CAE8581029.1"/>
    <property type="molecule type" value="Genomic_DNA"/>
</dbReference>
<accession>A0A813D624</accession>
<feature type="compositionally biased region" description="Low complexity" evidence="2">
    <location>
        <begin position="55"/>
        <end position="75"/>
    </location>
</feature>
<gene>
    <name evidence="3" type="ORF">PGLA1383_LOCUS62</name>
</gene>
<comment type="caution">
    <text evidence="3">The sequence shown here is derived from an EMBL/GenBank/DDBJ whole genome shotgun (WGS) entry which is preliminary data.</text>
</comment>
<keyword evidence="4" id="KW-1185">Reference proteome</keyword>
<dbReference type="AlphaFoldDB" id="A0A813D624"/>
<evidence type="ECO:0000256" key="1">
    <source>
        <dbReference type="SAM" id="Coils"/>
    </source>
</evidence>
<feature type="coiled-coil region" evidence="1">
    <location>
        <begin position="96"/>
        <end position="130"/>
    </location>
</feature>
<proteinExistence type="predicted"/>
<feature type="compositionally biased region" description="Low complexity" evidence="2">
    <location>
        <begin position="36"/>
        <end position="45"/>
    </location>
</feature>
<sequence>MAAEEAAMVEEAKATWETVVAETVEEVPSRPSTASAPAAEEPAAVPEKEAEEVKPVAVEAAAPPVPAEKPAAVPEAAEEVKATPEPPTVVDEVEQLQVLEARCNKALSSNQELRDENASLRAELERLMAAMQTPPGTTR</sequence>
<organism evidence="3 4">
    <name type="scientific">Polarella glacialis</name>
    <name type="common">Dinoflagellate</name>
    <dbReference type="NCBI Taxonomy" id="89957"/>
    <lineage>
        <taxon>Eukaryota</taxon>
        <taxon>Sar</taxon>
        <taxon>Alveolata</taxon>
        <taxon>Dinophyceae</taxon>
        <taxon>Suessiales</taxon>
        <taxon>Suessiaceae</taxon>
        <taxon>Polarella</taxon>
    </lineage>
</organism>
<reference evidence="3" key="1">
    <citation type="submission" date="2021-02" db="EMBL/GenBank/DDBJ databases">
        <authorList>
            <person name="Dougan E. K."/>
            <person name="Rhodes N."/>
            <person name="Thang M."/>
            <person name="Chan C."/>
        </authorList>
    </citation>
    <scope>NUCLEOTIDE SEQUENCE</scope>
</reference>
<evidence type="ECO:0000313" key="3">
    <source>
        <dbReference type="EMBL" id="CAE8581029.1"/>
    </source>
</evidence>
<feature type="region of interest" description="Disordered" evidence="2">
    <location>
        <begin position="23"/>
        <end position="89"/>
    </location>
</feature>